<sequence>MKYIYSFQDELNPNPLRVLYMAFFNASAVFRARMCEECGFSEPTFYRKMRELQLGNGRVRVADLSNAEKYKACQIAEIVSKNLVQEVETLVASMQAE</sequence>
<dbReference type="RefSeq" id="WP_168860847.1">
    <property type="nucleotide sequence ID" value="NZ_CP051204.2"/>
</dbReference>
<gene>
    <name evidence="1" type="ORF">HF324_13240</name>
</gene>
<dbReference type="EMBL" id="CP051204">
    <property type="protein sequence ID" value="QJB38777.1"/>
    <property type="molecule type" value="Genomic_DNA"/>
</dbReference>
<organism evidence="1 2">
    <name type="scientific">Chitinophaga oryzae</name>
    <dbReference type="NCBI Taxonomy" id="2725414"/>
    <lineage>
        <taxon>Bacteria</taxon>
        <taxon>Pseudomonadati</taxon>
        <taxon>Bacteroidota</taxon>
        <taxon>Chitinophagia</taxon>
        <taxon>Chitinophagales</taxon>
        <taxon>Chitinophagaceae</taxon>
        <taxon>Chitinophaga</taxon>
    </lineage>
</organism>
<name>A0ABX6LFM4_9BACT</name>
<dbReference type="Proteomes" id="UP000503144">
    <property type="component" value="Chromosome"/>
</dbReference>
<protein>
    <submittedName>
        <fullName evidence="1">Uncharacterized protein</fullName>
    </submittedName>
</protein>
<reference evidence="1" key="1">
    <citation type="submission" date="2020-09" db="EMBL/GenBank/DDBJ databases">
        <authorList>
            <person name="Kittiwongwattana C."/>
        </authorList>
    </citation>
    <scope>NUCLEOTIDE SEQUENCE</scope>
    <source>
        <strain evidence="1">1303</strain>
    </source>
</reference>
<keyword evidence="2" id="KW-1185">Reference proteome</keyword>
<evidence type="ECO:0000313" key="1">
    <source>
        <dbReference type="EMBL" id="QJB38777.1"/>
    </source>
</evidence>
<evidence type="ECO:0000313" key="2">
    <source>
        <dbReference type="Proteomes" id="UP000503144"/>
    </source>
</evidence>
<accession>A0ABX6LFM4</accession>
<proteinExistence type="predicted"/>